<keyword evidence="1" id="KW-0472">Membrane</keyword>
<protein>
    <submittedName>
        <fullName evidence="2">Uncharacterized protein</fullName>
    </submittedName>
</protein>
<evidence type="ECO:0000313" key="3">
    <source>
        <dbReference type="Proteomes" id="UP000239047"/>
    </source>
</evidence>
<dbReference type="EMBL" id="PREZ01000011">
    <property type="protein sequence ID" value="PPA68525.1"/>
    <property type="molecule type" value="Genomic_DNA"/>
</dbReference>
<reference evidence="2 3" key="1">
    <citation type="submission" date="2018-02" db="EMBL/GenBank/DDBJ databases">
        <title>Jeotgalibacillus proteolyticum sp. nov. a protease producing bacterium isolated from ocean sediments of Laizhou Bay.</title>
        <authorList>
            <person name="Li Y."/>
        </authorList>
    </citation>
    <scope>NUCLEOTIDE SEQUENCE [LARGE SCALE GENOMIC DNA]</scope>
    <source>
        <strain evidence="2 3">22-7</strain>
    </source>
</reference>
<feature type="transmembrane region" description="Helical" evidence="1">
    <location>
        <begin position="12"/>
        <end position="34"/>
    </location>
</feature>
<dbReference type="Proteomes" id="UP000239047">
    <property type="component" value="Unassembled WGS sequence"/>
</dbReference>
<evidence type="ECO:0000313" key="2">
    <source>
        <dbReference type="EMBL" id="PPA68525.1"/>
    </source>
</evidence>
<accession>A0A2S5G6D2</accession>
<sequence>MNRYKPKTNGNFSVGFFVQGTAVVGAKLLPLFLIQFQQAAPRIVSCSSVQAKSACLADPLTSVGAKRLLPLFLMSSSSRQLLGS</sequence>
<keyword evidence="1" id="KW-1133">Transmembrane helix</keyword>
<dbReference type="AlphaFoldDB" id="A0A2S5G6D2"/>
<keyword evidence="3" id="KW-1185">Reference proteome</keyword>
<evidence type="ECO:0000256" key="1">
    <source>
        <dbReference type="SAM" id="Phobius"/>
    </source>
</evidence>
<organism evidence="2 3">
    <name type="scientific">Jeotgalibacillus proteolyticus</name>
    <dbReference type="NCBI Taxonomy" id="2082395"/>
    <lineage>
        <taxon>Bacteria</taxon>
        <taxon>Bacillati</taxon>
        <taxon>Bacillota</taxon>
        <taxon>Bacilli</taxon>
        <taxon>Bacillales</taxon>
        <taxon>Caryophanaceae</taxon>
        <taxon>Jeotgalibacillus</taxon>
    </lineage>
</organism>
<name>A0A2S5G6D2_9BACL</name>
<proteinExistence type="predicted"/>
<gene>
    <name evidence="2" type="ORF">C4B60_20415</name>
</gene>
<keyword evidence="1" id="KW-0812">Transmembrane</keyword>
<comment type="caution">
    <text evidence="2">The sequence shown here is derived from an EMBL/GenBank/DDBJ whole genome shotgun (WGS) entry which is preliminary data.</text>
</comment>